<dbReference type="InterPro" id="IPR035940">
    <property type="entry name" value="CAP_sf"/>
</dbReference>
<dbReference type="InterPro" id="IPR000742">
    <property type="entry name" value="EGF"/>
</dbReference>
<proteinExistence type="inferred from homology"/>
<evidence type="ECO:0000256" key="2">
    <source>
        <dbReference type="PROSITE-ProRule" id="PRU00076"/>
    </source>
</evidence>
<feature type="disulfide bond" evidence="2">
    <location>
        <begin position="253"/>
        <end position="262"/>
    </location>
</feature>
<dbReference type="CDD" id="cd05380">
    <property type="entry name" value="CAP_euk"/>
    <property type="match status" value="1"/>
</dbReference>
<name>A0A4W3JK63_CALMI</name>
<dbReference type="GeneTree" id="ENSGT00900000141128"/>
<dbReference type="InterPro" id="IPR014044">
    <property type="entry name" value="CAP_dom"/>
</dbReference>
<dbReference type="Proteomes" id="UP000314986">
    <property type="component" value="Unassembled WGS sequence"/>
</dbReference>
<feature type="region of interest" description="Disordered" evidence="3">
    <location>
        <begin position="1"/>
        <end position="33"/>
    </location>
</feature>
<evidence type="ECO:0000313" key="5">
    <source>
        <dbReference type="Ensembl" id="ENSCMIP00000043819.1"/>
    </source>
</evidence>
<dbReference type="InterPro" id="IPR002413">
    <property type="entry name" value="V5_allergen-like"/>
</dbReference>
<sequence length="321" mass="36249">SHSHSHSARKGHLQPDCDRYRAQGSGTGTLQNNQPWQAKLLPKEHFALLAQHNRLRTKVHPPAANMQKMDWSEKLARLAQERAATCPGELLVHPVRVPEEEEEMADEVSCNHHVSPTGRMSFSDVIELWFREGPNYNHHTGLCKNNATCHHYTQLVWATSSKLGCGRHTCLQNGETMDIFICAYSPGGNWEINGRIIVPYKEGVWCSLCTSRMSGCFKSWDHSGGLCEVPRNPCRMSCGNRGHLNISLCRCECLPGFTGRFCQVRCSMECVHGRYRDEECSCMCEVGFGGNVLFPSTFPCCVHPERHNITQHYLFVPWCSS</sequence>
<accession>A0A4W3JK63</accession>
<dbReference type="FunFam" id="3.40.33.10:FF:000014">
    <property type="entry name" value="C-type lectin domain family 18 member A"/>
    <property type="match status" value="1"/>
</dbReference>
<dbReference type="Gene3D" id="3.40.33.10">
    <property type="entry name" value="CAP"/>
    <property type="match status" value="1"/>
</dbReference>
<dbReference type="OMA" id="IHGHFRE"/>
<dbReference type="SMART" id="SM00198">
    <property type="entry name" value="SCP"/>
    <property type="match status" value="1"/>
</dbReference>
<feature type="compositionally biased region" description="Basic residues" evidence="3">
    <location>
        <begin position="1"/>
        <end position="12"/>
    </location>
</feature>
<reference evidence="5" key="4">
    <citation type="submission" date="2025-08" db="UniProtKB">
        <authorList>
            <consortium name="Ensembl"/>
        </authorList>
    </citation>
    <scope>IDENTIFICATION</scope>
</reference>
<dbReference type="PRINTS" id="PR00838">
    <property type="entry name" value="V5ALLERGEN"/>
</dbReference>
<dbReference type="PANTHER" id="PTHR10334">
    <property type="entry name" value="CYSTEINE-RICH SECRETORY PROTEIN-RELATED"/>
    <property type="match status" value="1"/>
</dbReference>
<dbReference type="SUPFAM" id="SSF55797">
    <property type="entry name" value="PR-1-like"/>
    <property type="match status" value="1"/>
</dbReference>
<feature type="domain" description="EGF-like" evidence="4">
    <location>
        <begin position="230"/>
        <end position="263"/>
    </location>
</feature>
<reference evidence="5" key="5">
    <citation type="submission" date="2025-09" db="UniProtKB">
        <authorList>
            <consortium name="Ensembl"/>
        </authorList>
    </citation>
    <scope>IDENTIFICATION</scope>
</reference>
<keyword evidence="6" id="KW-1185">Reference proteome</keyword>
<evidence type="ECO:0000259" key="4">
    <source>
        <dbReference type="PROSITE" id="PS50026"/>
    </source>
</evidence>
<dbReference type="Pfam" id="PF00188">
    <property type="entry name" value="CAP"/>
    <property type="match status" value="1"/>
</dbReference>
<keyword evidence="2" id="KW-1015">Disulfide bond</keyword>
<evidence type="ECO:0000256" key="3">
    <source>
        <dbReference type="SAM" id="MobiDB-lite"/>
    </source>
</evidence>
<organism evidence="5 6">
    <name type="scientific">Callorhinchus milii</name>
    <name type="common">Ghost shark</name>
    <dbReference type="NCBI Taxonomy" id="7868"/>
    <lineage>
        <taxon>Eukaryota</taxon>
        <taxon>Metazoa</taxon>
        <taxon>Chordata</taxon>
        <taxon>Craniata</taxon>
        <taxon>Vertebrata</taxon>
        <taxon>Chondrichthyes</taxon>
        <taxon>Holocephali</taxon>
        <taxon>Chimaeriformes</taxon>
        <taxon>Callorhinchidae</taxon>
        <taxon>Callorhinchus</taxon>
    </lineage>
</organism>
<dbReference type="AlphaFoldDB" id="A0A4W3JK63"/>
<dbReference type="InterPro" id="IPR001283">
    <property type="entry name" value="CRISP-related"/>
</dbReference>
<comment type="similarity">
    <text evidence="1">Belongs to the CRISP family.</text>
</comment>
<dbReference type="Ensembl" id="ENSCMIT00000044443.1">
    <property type="protein sequence ID" value="ENSCMIP00000043819.1"/>
    <property type="gene ID" value="ENSCMIG00000018150.1"/>
</dbReference>
<evidence type="ECO:0000256" key="1">
    <source>
        <dbReference type="ARBA" id="ARBA00009923"/>
    </source>
</evidence>
<dbReference type="PROSITE" id="PS50026">
    <property type="entry name" value="EGF_3"/>
    <property type="match status" value="1"/>
</dbReference>
<evidence type="ECO:0000313" key="6">
    <source>
        <dbReference type="Proteomes" id="UP000314986"/>
    </source>
</evidence>
<reference evidence="6" key="2">
    <citation type="journal article" date="2007" name="PLoS Biol.">
        <title>Survey sequencing and comparative analysis of the elephant shark (Callorhinchus milii) genome.</title>
        <authorList>
            <person name="Venkatesh B."/>
            <person name="Kirkness E.F."/>
            <person name="Loh Y.H."/>
            <person name="Halpern A.L."/>
            <person name="Lee A.P."/>
            <person name="Johnson J."/>
            <person name="Dandona N."/>
            <person name="Viswanathan L.D."/>
            <person name="Tay A."/>
            <person name="Venter J.C."/>
            <person name="Strausberg R.L."/>
            <person name="Brenner S."/>
        </authorList>
    </citation>
    <scope>NUCLEOTIDE SEQUENCE [LARGE SCALE GENOMIC DNA]</scope>
</reference>
<comment type="caution">
    <text evidence="2">Lacks conserved residue(s) required for the propagation of feature annotation.</text>
</comment>
<reference evidence="6" key="1">
    <citation type="journal article" date="2006" name="Science">
        <title>Ancient noncoding elements conserved in the human genome.</title>
        <authorList>
            <person name="Venkatesh B."/>
            <person name="Kirkness E.F."/>
            <person name="Loh Y.H."/>
            <person name="Halpern A.L."/>
            <person name="Lee A.P."/>
            <person name="Johnson J."/>
            <person name="Dandona N."/>
            <person name="Viswanathan L.D."/>
            <person name="Tay A."/>
            <person name="Venter J.C."/>
            <person name="Strausberg R.L."/>
            <person name="Brenner S."/>
        </authorList>
    </citation>
    <scope>NUCLEOTIDE SEQUENCE [LARGE SCALE GENOMIC DNA]</scope>
</reference>
<gene>
    <name evidence="5" type="primary">LOC103178453</name>
</gene>
<dbReference type="PROSITE" id="PS00022">
    <property type="entry name" value="EGF_1"/>
    <property type="match status" value="1"/>
</dbReference>
<reference evidence="6" key="3">
    <citation type="journal article" date="2014" name="Nature">
        <title>Elephant shark genome provides unique insights into gnathostome evolution.</title>
        <authorList>
            <consortium name="International Elephant Shark Genome Sequencing Consortium"/>
            <person name="Venkatesh B."/>
            <person name="Lee A.P."/>
            <person name="Ravi V."/>
            <person name="Maurya A.K."/>
            <person name="Lian M.M."/>
            <person name="Swann J.B."/>
            <person name="Ohta Y."/>
            <person name="Flajnik M.F."/>
            <person name="Sutoh Y."/>
            <person name="Kasahara M."/>
            <person name="Hoon S."/>
            <person name="Gangu V."/>
            <person name="Roy S.W."/>
            <person name="Irimia M."/>
            <person name="Korzh V."/>
            <person name="Kondrychyn I."/>
            <person name="Lim Z.W."/>
            <person name="Tay B.H."/>
            <person name="Tohari S."/>
            <person name="Kong K.W."/>
            <person name="Ho S."/>
            <person name="Lorente-Galdos B."/>
            <person name="Quilez J."/>
            <person name="Marques-Bonet T."/>
            <person name="Raney B.J."/>
            <person name="Ingham P.W."/>
            <person name="Tay A."/>
            <person name="Hillier L.W."/>
            <person name="Minx P."/>
            <person name="Boehm T."/>
            <person name="Wilson R.K."/>
            <person name="Brenner S."/>
            <person name="Warren W.C."/>
        </authorList>
    </citation>
    <scope>NUCLEOTIDE SEQUENCE [LARGE SCALE GENOMIC DNA]</scope>
</reference>
<keyword evidence="2" id="KW-0245">EGF-like domain</keyword>
<dbReference type="PRINTS" id="PR00837">
    <property type="entry name" value="V5TPXLIKE"/>
</dbReference>
<protein>
    <submittedName>
        <fullName evidence="5">C-type lectin domain family 18 member A</fullName>
    </submittedName>
</protein>